<name>A0A4Q7NH86_9BURK</name>
<dbReference type="InterPro" id="IPR009874">
    <property type="entry name" value="DUF1428"/>
</dbReference>
<comment type="caution">
    <text evidence="1">The sequence shown here is derived from an EMBL/GenBank/DDBJ whole genome shotgun (WGS) entry which is preliminary data.</text>
</comment>
<dbReference type="Gene3D" id="3.30.70.100">
    <property type="match status" value="1"/>
</dbReference>
<accession>A0A4Q7NH86</accession>
<reference evidence="1 2" key="1">
    <citation type="submission" date="2019-02" db="EMBL/GenBank/DDBJ databases">
        <title>Genomic Encyclopedia of Type Strains, Phase IV (KMG-IV): sequencing the most valuable type-strain genomes for metagenomic binning, comparative biology and taxonomic classification.</title>
        <authorList>
            <person name="Goeker M."/>
        </authorList>
    </citation>
    <scope>NUCLEOTIDE SEQUENCE [LARGE SCALE GENOMIC DNA]</scope>
    <source>
        <strain evidence="1 2">K24</strain>
    </source>
</reference>
<dbReference type="EMBL" id="SGXC01000001">
    <property type="protein sequence ID" value="RZS84341.1"/>
    <property type="molecule type" value="Genomic_DNA"/>
</dbReference>
<sequence>MAMKYVEGFLLAVPAANKEQYIKHAADAAPLFKEFGATRMVECWGDDVPDGKLTDFRRAVQAKEDEVVVFSWFEYPSKEVRDAANQKMMSDPRMKAMGDTMPFDGKRMIFGGFVPVVDV</sequence>
<dbReference type="SUPFAM" id="SSF54909">
    <property type="entry name" value="Dimeric alpha+beta barrel"/>
    <property type="match status" value="1"/>
</dbReference>
<dbReference type="InterPro" id="IPR011008">
    <property type="entry name" value="Dimeric_a/b-barrel"/>
</dbReference>
<proteinExistence type="predicted"/>
<dbReference type="Proteomes" id="UP000292445">
    <property type="component" value="Unassembled WGS sequence"/>
</dbReference>
<evidence type="ECO:0000313" key="1">
    <source>
        <dbReference type="EMBL" id="RZS84341.1"/>
    </source>
</evidence>
<protein>
    <submittedName>
        <fullName evidence="1">Uncharacterized protein YbaA (DUF1428 family)</fullName>
    </submittedName>
</protein>
<gene>
    <name evidence="1" type="ORF">EV675_0358</name>
</gene>
<keyword evidence="2" id="KW-1185">Reference proteome</keyword>
<dbReference type="PIRSF" id="PIRSF007028">
    <property type="entry name" value="UCP007028"/>
    <property type="match status" value="1"/>
</dbReference>
<organism evidence="1 2">
    <name type="scientific">Pigmentiphaga kullae</name>
    <dbReference type="NCBI Taxonomy" id="151784"/>
    <lineage>
        <taxon>Bacteria</taxon>
        <taxon>Pseudomonadati</taxon>
        <taxon>Pseudomonadota</taxon>
        <taxon>Betaproteobacteria</taxon>
        <taxon>Burkholderiales</taxon>
        <taxon>Alcaligenaceae</taxon>
        <taxon>Pigmentiphaga</taxon>
    </lineage>
</organism>
<evidence type="ECO:0000313" key="2">
    <source>
        <dbReference type="Proteomes" id="UP000292445"/>
    </source>
</evidence>
<dbReference type="Pfam" id="PF07237">
    <property type="entry name" value="DUF1428"/>
    <property type="match status" value="1"/>
</dbReference>
<dbReference type="AlphaFoldDB" id="A0A4Q7NH86"/>